<keyword evidence="2" id="KW-1185">Reference proteome</keyword>
<reference evidence="1 2" key="1">
    <citation type="submission" date="2023-01" db="EMBL/GenBank/DDBJ databases">
        <authorList>
            <person name="Whitehead M."/>
        </authorList>
    </citation>
    <scope>NUCLEOTIDE SEQUENCE [LARGE SCALE GENOMIC DNA]</scope>
</reference>
<organism evidence="1 2">
    <name type="scientific">Macrosiphum euphorbiae</name>
    <name type="common">potato aphid</name>
    <dbReference type="NCBI Taxonomy" id="13131"/>
    <lineage>
        <taxon>Eukaryota</taxon>
        <taxon>Metazoa</taxon>
        <taxon>Ecdysozoa</taxon>
        <taxon>Arthropoda</taxon>
        <taxon>Hexapoda</taxon>
        <taxon>Insecta</taxon>
        <taxon>Pterygota</taxon>
        <taxon>Neoptera</taxon>
        <taxon>Paraneoptera</taxon>
        <taxon>Hemiptera</taxon>
        <taxon>Sternorrhyncha</taxon>
        <taxon>Aphidomorpha</taxon>
        <taxon>Aphidoidea</taxon>
        <taxon>Aphididae</taxon>
        <taxon>Macrosiphini</taxon>
        <taxon>Macrosiphum</taxon>
    </lineage>
</organism>
<evidence type="ECO:0000313" key="2">
    <source>
        <dbReference type="Proteomes" id="UP001160148"/>
    </source>
</evidence>
<evidence type="ECO:0008006" key="3">
    <source>
        <dbReference type="Google" id="ProtNLM"/>
    </source>
</evidence>
<name>A0AAV0VLI3_9HEMI</name>
<dbReference type="Proteomes" id="UP001160148">
    <property type="component" value="Unassembled WGS sequence"/>
</dbReference>
<gene>
    <name evidence="1" type="ORF">MEUPH1_LOCUS2218</name>
</gene>
<dbReference type="AlphaFoldDB" id="A0AAV0VLI3"/>
<accession>A0AAV0VLI3</accession>
<sequence>MDDLDLFGNLQAVENLEIIEMDAEIIRNSREALNPFQHLSDGQFIGMYRLSKELCQTVIDMVRPFMKEPSRQSALTIERRYISEIIKTK</sequence>
<proteinExistence type="predicted"/>
<protein>
    <recommendedName>
        <fullName evidence="3">Cytochrome P450</fullName>
    </recommendedName>
</protein>
<evidence type="ECO:0000313" key="1">
    <source>
        <dbReference type="EMBL" id="CAI6345177.1"/>
    </source>
</evidence>
<comment type="caution">
    <text evidence="1">The sequence shown here is derived from an EMBL/GenBank/DDBJ whole genome shotgun (WGS) entry which is preliminary data.</text>
</comment>
<dbReference type="EMBL" id="CARXXK010000001">
    <property type="protein sequence ID" value="CAI6345177.1"/>
    <property type="molecule type" value="Genomic_DNA"/>
</dbReference>